<dbReference type="SUPFAM" id="SSF56601">
    <property type="entry name" value="beta-lactamase/transpeptidase-like"/>
    <property type="match status" value="1"/>
</dbReference>
<accession>A0AAV9P3D3</accession>
<evidence type="ECO:0000313" key="6">
    <source>
        <dbReference type="Proteomes" id="UP001337655"/>
    </source>
</evidence>
<proteinExistence type="inferred from homology"/>
<feature type="domain" description="Beta-lactamase-like ARB-00930-like C-terminal" evidence="4">
    <location>
        <begin position="397"/>
        <end position="544"/>
    </location>
</feature>
<evidence type="ECO:0008006" key="7">
    <source>
        <dbReference type="Google" id="ProtNLM"/>
    </source>
</evidence>
<dbReference type="Proteomes" id="UP001337655">
    <property type="component" value="Unassembled WGS sequence"/>
</dbReference>
<keyword evidence="6" id="KW-1185">Reference proteome</keyword>
<dbReference type="PANTHER" id="PTHR22935">
    <property type="entry name" value="PENICILLIN-BINDING PROTEIN"/>
    <property type="match status" value="1"/>
</dbReference>
<dbReference type="EMBL" id="JAVRRT010000012">
    <property type="protein sequence ID" value="KAK5167149.1"/>
    <property type="molecule type" value="Genomic_DNA"/>
</dbReference>
<dbReference type="Pfam" id="PF00144">
    <property type="entry name" value="Beta-lactamase"/>
    <property type="match status" value="1"/>
</dbReference>
<evidence type="ECO:0000256" key="2">
    <source>
        <dbReference type="SAM" id="SignalP"/>
    </source>
</evidence>
<dbReference type="RefSeq" id="XP_064656957.1">
    <property type="nucleotide sequence ID" value="XM_064805115.1"/>
</dbReference>
<dbReference type="Pfam" id="PF26335">
    <property type="entry name" value="ARB_00930_C"/>
    <property type="match status" value="1"/>
</dbReference>
<feature type="domain" description="Beta-lactamase-related" evidence="3">
    <location>
        <begin position="105"/>
        <end position="373"/>
    </location>
</feature>
<evidence type="ECO:0000259" key="3">
    <source>
        <dbReference type="Pfam" id="PF00144"/>
    </source>
</evidence>
<name>A0AAV9P3D3_9PEZI</name>
<feature type="signal peptide" evidence="2">
    <location>
        <begin position="1"/>
        <end position="21"/>
    </location>
</feature>
<sequence>MALSALLLTSLLSFFPRTTSSFLPARECPILGPAYDRDFDLLPTEAFQAAKSSFSSKIESLFESGELNRTHSVFAIDVYSTYTNESIFNYFYTGSALKEGFPSGTMDDETVWRVGSVSKLFTLYAILAHATRGVFEQPVTVFLPELKRGSSPEDKPLRWIDWDQITIGALAAQQAGAGGMQFLKIMRDSKRPTAPPFSTALYADGGWGALGRVLERMTGLSYNDAIQQVLSKPLGLDHTSSYKPNGTEVNGMIVPDAISWGWDNQVTAPSGGIYSNCRDVRRMGLSILHSTLLDTTTTNWWMKPHSHTASLTFSVGAPWEIYRLTLPVSSNSTRYRISDQYTKGGGNDGYGTIAALSPDHGLGYTVFVGGPGSGSERWSLLEATGGTFVPAAELAGRENARKLFAGTYVDKISKKGTNMTITVDPDHPGLGIESLFLEGVDSLGSLSVGTAALPSENVTVRLYPAGLEEDLGDGKVKKKYRAIPQSLPADSRSKAEGGKKFFDVECQSWFSVGFSGALDEFVFTRVDGKVVEVRSVGAKAGMKRFGE</sequence>
<dbReference type="Gene3D" id="3.40.710.10">
    <property type="entry name" value="DD-peptidase/beta-lactamase superfamily"/>
    <property type="match status" value="1"/>
</dbReference>
<dbReference type="PANTHER" id="PTHR22935:SF95">
    <property type="entry name" value="BETA-LACTAMASE-LIKE 1-RELATED"/>
    <property type="match status" value="1"/>
</dbReference>
<feature type="chain" id="PRO_5043990135" description="Beta-lactamase-related domain-containing protein" evidence="2">
    <location>
        <begin position="22"/>
        <end position="547"/>
    </location>
</feature>
<dbReference type="InterPro" id="IPR058664">
    <property type="entry name" value="ARB_00930-like_C"/>
</dbReference>
<dbReference type="GeneID" id="89929214"/>
<protein>
    <recommendedName>
        <fullName evidence="7">Beta-lactamase-related domain-containing protein</fullName>
    </recommendedName>
</protein>
<keyword evidence="2" id="KW-0732">Signal</keyword>
<dbReference type="InterPro" id="IPR001466">
    <property type="entry name" value="Beta-lactam-related"/>
</dbReference>
<evidence type="ECO:0000259" key="4">
    <source>
        <dbReference type="Pfam" id="PF26335"/>
    </source>
</evidence>
<reference evidence="5 6" key="1">
    <citation type="submission" date="2023-08" db="EMBL/GenBank/DDBJ databases">
        <title>Black Yeasts Isolated from many extreme environments.</title>
        <authorList>
            <person name="Coleine C."/>
            <person name="Stajich J.E."/>
            <person name="Selbmann L."/>
        </authorList>
    </citation>
    <scope>NUCLEOTIDE SEQUENCE [LARGE SCALE GENOMIC DNA]</scope>
    <source>
        <strain evidence="5 6">CCFEE 5935</strain>
    </source>
</reference>
<comment type="caution">
    <text evidence="5">The sequence shown here is derived from an EMBL/GenBank/DDBJ whole genome shotgun (WGS) entry which is preliminary data.</text>
</comment>
<dbReference type="AlphaFoldDB" id="A0AAV9P3D3"/>
<comment type="similarity">
    <text evidence="1">Belongs to the beta-lactamase family.</text>
</comment>
<gene>
    <name evidence="5" type="ORF">LTR77_007879</name>
</gene>
<evidence type="ECO:0000313" key="5">
    <source>
        <dbReference type="EMBL" id="KAK5167149.1"/>
    </source>
</evidence>
<evidence type="ECO:0000256" key="1">
    <source>
        <dbReference type="ARBA" id="ARBA00038473"/>
    </source>
</evidence>
<organism evidence="5 6">
    <name type="scientific">Saxophila tyrrhenica</name>
    <dbReference type="NCBI Taxonomy" id="1690608"/>
    <lineage>
        <taxon>Eukaryota</taxon>
        <taxon>Fungi</taxon>
        <taxon>Dikarya</taxon>
        <taxon>Ascomycota</taxon>
        <taxon>Pezizomycotina</taxon>
        <taxon>Dothideomycetes</taxon>
        <taxon>Dothideomycetidae</taxon>
        <taxon>Mycosphaerellales</taxon>
        <taxon>Extremaceae</taxon>
        <taxon>Saxophila</taxon>
    </lineage>
</organism>
<dbReference type="InterPro" id="IPR012338">
    <property type="entry name" value="Beta-lactam/transpept-like"/>
</dbReference>
<dbReference type="InterPro" id="IPR051478">
    <property type="entry name" value="Beta-lactamase-like_AB/R"/>
</dbReference>